<proteinExistence type="predicted"/>
<feature type="transmembrane region" description="Helical" evidence="1">
    <location>
        <begin position="18"/>
        <end position="39"/>
    </location>
</feature>
<dbReference type="STRING" id="262209.AWH69_06260"/>
<evidence type="ECO:0000313" key="5">
    <source>
        <dbReference type="Proteomes" id="UP000271708"/>
    </source>
</evidence>
<reference evidence="2 4" key="1">
    <citation type="submission" date="2016-01" db="EMBL/GenBank/DDBJ databases">
        <title>Janibacter melonis strain CD11_4 genome sequencing and assembly.</title>
        <authorList>
            <person name="Nair G.R."/>
            <person name="Kaur G."/>
            <person name="Chander A.M."/>
            <person name="Mayilraj S."/>
        </authorList>
    </citation>
    <scope>NUCLEOTIDE SEQUENCE [LARGE SCALE GENOMIC DNA]</scope>
    <source>
        <strain evidence="2 4">CD11-4</strain>
    </source>
</reference>
<dbReference type="Pfam" id="PF14155">
    <property type="entry name" value="DUF4307"/>
    <property type="match status" value="1"/>
</dbReference>
<keyword evidence="1" id="KW-0812">Transmembrane</keyword>
<dbReference type="Proteomes" id="UP000076976">
    <property type="component" value="Unassembled WGS sequence"/>
</dbReference>
<evidence type="ECO:0000256" key="1">
    <source>
        <dbReference type="SAM" id="Phobius"/>
    </source>
</evidence>
<evidence type="ECO:0000313" key="3">
    <source>
        <dbReference type="EMBL" id="QFQ29546.1"/>
    </source>
</evidence>
<evidence type="ECO:0000313" key="2">
    <source>
        <dbReference type="EMBL" id="OAB87657.1"/>
    </source>
</evidence>
<dbReference type="GeneID" id="59163448"/>
<dbReference type="Proteomes" id="UP000271708">
    <property type="component" value="Chromosome"/>
</dbReference>
<dbReference type="EMBL" id="LQZG01000002">
    <property type="protein sequence ID" value="OAB87657.1"/>
    <property type="molecule type" value="Genomic_DNA"/>
</dbReference>
<dbReference type="KEGG" id="jme:EEW87_003170"/>
<dbReference type="OrthoDB" id="5147470at2"/>
<dbReference type="RefSeq" id="WP_068273226.1">
    <property type="nucleotide sequence ID" value="NZ_CAJGVC010000001.1"/>
</dbReference>
<evidence type="ECO:0000313" key="4">
    <source>
        <dbReference type="Proteomes" id="UP000076976"/>
    </source>
</evidence>
<keyword evidence="1" id="KW-0472">Membrane</keyword>
<dbReference type="AlphaFoldDB" id="A0A176QD10"/>
<dbReference type="EMBL" id="CP044548">
    <property type="protein sequence ID" value="QFQ29546.1"/>
    <property type="molecule type" value="Genomic_DNA"/>
</dbReference>
<dbReference type="InterPro" id="IPR025443">
    <property type="entry name" value="DUF4307"/>
</dbReference>
<gene>
    <name evidence="2" type="ORF">AWH69_06260</name>
    <name evidence="3" type="ORF">EEW87_003170</name>
</gene>
<name>A0A176QD10_9MICO</name>
<keyword evidence="1" id="KW-1133">Transmembrane helix</keyword>
<sequence>MSTAPVDTPAQQGRSPRFWWVLGSVLVAASVALVVWFGLSGTKGAVTATDVAFTREPREVTMVFDVDRPVGTVVTCHVKALDSDYATVGSTDVEIPASQERSTRESVVVRTTTQAVTATVDGCRPL</sequence>
<protein>
    <submittedName>
        <fullName evidence="3">DUF4307 domain-containing protein</fullName>
    </submittedName>
</protein>
<accession>A0A176QD10</accession>
<keyword evidence="4" id="KW-1185">Reference proteome</keyword>
<organism evidence="2 4">
    <name type="scientific">Janibacter melonis</name>
    <dbReference type="NCBI Taxonomy" id="262209"/>
    <lineage>
        <taxon>Bacteria</taxon>
        <taxon>Bacillati</taxon>
        <taxon>Actinomycetota</taxon>
        <taxon>Actinomycetes</taxon>
        <taxon>Micrococcales</taxon>
        <taxon>Intrasporangiaceae</taxon>
        <taxon>Janibacter</taxon>
    </lineage>
</organism>
<reference evidence="3" key="3">
    <citation type="submission" date="2019-11" db="EMBL/GenBank/DDBJ databases">
        <authorList>
            <person name="Zhao Q."/>
        </authorList>
    </citation>
    <scope>NUCLEOTIDE SEQUENCE</scope>
    <source>
        <strain evidence="3">M714</strain>
    </source>
</reference>
<reference evidence="3 5" key="2">
    <citation type="submission" date="2019-09" db="EMBL/GenBank/DDBJ databases">
        <title>Complete Genome Sequence of Janibacter melonis M714 with both human health impact and industrial applications.</title>
        <authorList>
            <person name="Jin M."/>
            <person name="Zhao Q.R."/>
        </authorList>
    </citation>
    <scope>NUCLEOTIDE SEQUENCE [LARGE SCALE GENOMIC DNA]</scope>
    <source>
        <strain evidence="3 5">M714</strain>
    </source>
</reference>